<sequence length="318" mass="36663">MLGVLTPCCPVRLCGIIGYDNRINDVVYCPPTVYETLHSTVVFFGGDVQDFTENMRVHRDNKNYLKWNLEDTARILHSHFPNCHVVIVRPSRIEFKTFSCYENFVPGNSGGVPEHTPTHYALHHLEKLLQSISEKICTNSVSVQAKDDKDKRITEDTITSTQENCSQQCPQKIHLDKSNLILIGFSKGCVVLNQFLYEFHYLKTLTPDDYTMMPIVSQIEDMYWLDGGHSGQKNTWITSRSLLETLTRLGIRVHIHLTPYQINDERRPWVRKEEKAFSDLLQQLGASVNRVVHFENVFPNLLMHFDVINVFRDSTGFS</sequence>
<organism evidence="1 2">
    <name type="scientific">Pyrocoelia pectoralis</name>
    <dbReference type="NCBI Taxonomy" id="417401"/>
    <lineage>
        <taxon>Eukaryota</taxon>
        <taxon>Metazoa</taxon>
        <taxon>Ecdysozoa</taxon>
        <taxon>Arthropoda</taxon>
        <taxon>Hexapoda</taxon>
        <taxon>Insecta</taxon>
        <taxon>Pterygota</taxon>
        <taxon>Neoptera</taxon>
        <taxon>Endopterygota</taxon>
        <taxon>Coleoptera</taxon>
        <taxon>Polyphaga</taxon>
        <taxon>Elateriformia</taxon>
        <taxon>Elateroidea</taxon>
        <taxon>Lampyridae</taxon>
        <taxon>Lampyrinae</taxon>
        <taxon>Pyrocoelia</taxon>
    </lineage>
</organism>
<comment type="caution">
    <text evidence="1">The sequence shown here is derived from an EMBL/GenBank/DDBJ whole genome shotgun (WGS) entry which is preliminary data.</text>
</comment>
<gene>
    <name evidence="1" type="ORF">RI129_001712</name>
</gene>
<dbReference type="EMBL" id="JAVRBK010000001">
    <property type="protein sequence ID" value="KAK5650683.1"/>
    <property type="molecule type" value="Genomic_DNA"/>
</dbReference>
<accession>A0AAN7VY10</accession>
<dbReference type="Proteomes" id="UP001329430">
    <property type="component" value="Chromosome 1"/>
</dbReference>
<protein>
    <submittedName>
        <fullName evidence="1">Uncharacterized protein</fullName>
    </submittedName>
</protein>
<dbReference type="PANTHER" id="PTHR31296:SF1">
    <property type="entry name" value="MITOCHONDRIAL PROTEIN C2ORF69"/>
    <property type="match status" value="1"/>
</dbReference>
<evidence type="ECO:0000313" key="1">
    <source>
        <dbReference type="EMBL" id="KAK5650683.1"/>
    </source>
</evidence>
<dbReference type="AlphaFoldDB" id="A0AAN7VY10"/>
<dbReference type="GO" id="GO:0005739">
    <property type="term" value="C:mitochondrion"/>
    <property type="evidence" value="ECO:0007669"/>
    <property type="project" value="TreeGrafter"/>
</dbReference>
<evidence type="ECO:0000313" key="2">
    <source>
        <dbReference type="Proteomes" id="UP001329430"/>
    </source>
</evidence>
<dbReference type="PANTHER" id="PTHR31296">
    <property type="entry name" value="UPF0565 PROTEIN C2ORF69"/>
    <property type="match status" value="1"/>
</dbReference>
<proteinExistence type="predicted"/>
<name>A0AAN7VY10_9COLE</name>
<reference evidence="1 2" key="1">
    <citation type="journal article" date="2024" name="Insects">
        <title>An Improved Chromosome-Level Genome Assembly of the Firefly Pyrocoelia pectoralis.</title>
        <authorList>
            <person name="Fu X."/>
            <person name="Meyer-Rochow V.B."/>
            <person name="Ballantyne L."/>
            <person name="Zhu X."/>
        </authorList>
    </citation>
    <scope>NUCLEOTIDE SEQUENCE [LARGE SCALE GENOMIC DNA]</scope>
    <source>
        <strain evidence="1">XCY_ONT2</strain>
    </source>
</reference>
<dbReference type="InterPro" id="IPR018881">
    <property type="entry name" value="C2orf69_mit"/>
</dbReference>
<keyword evidence="2" id="KW-1185">Reference proteome</keyword>
<dbReference type="Pfam" id="PF10561">
    <property type="entry name" value="C2orf69"/>
    <property type="match status" value="1"/>
</dbReference>